<dbReference type="RefSeq" id="WP_191801638.1">
    <property type="nucleotide sequence ID" value="NZ_JACSQF010000004.1"/>
</dbReference>
<accession>A0ABR8TWG6</accession>
<dbReference type="EMBL" id="JACSQF010000004">
    <property type="protein sequence ID" value="MBD7980106.1"/>
    <property type="molecule type" value="Genomic_DNA"/>
</dbReference>
<dbReference type="EC" id="2.7.13.3" evidence="2"/>
<keyword evidence="13" id="KW-1185">Reference proteome</keyword>
<feature type="compositionally biased region" description="Low complexity" evidence="9">
    <location>
        <begin position="404"/>
        <end position="452"/>
    </location>
</feature>
<keyword evidence="6" id="KW-0418">Kinase</keyword>
<feature type="domain" description="Signal transduction histidine kinase subgroup 3 dimerisation and phosphoacceptor" evidence="11">
    <location>
        <begin position="234"/>
        <end position="299"/>
    </location>
</feature>
<keyword evidence="7" id="KW-0067">ATP-binding</keyword>
<evidence type="ECO:0000256" key="10">
    <source>
        <dbReference type="SAM" id="Phobius"/>
    </source>
</evidence>
<evidence type="ECO:0000256" key="4">
    <source>
        <dbReference type="ARBA" id="ARBA00022679"/>
    </source>
</evidence>
<dbReference type="Pfam" id="PF07730">
    <property type="entry name" value="HisKA_3"/>
    <property type="match status" value="1"/>
</dbReference>
<feature type="compositionally biased region" description="Low complexity" evidence="9">
    <location>
        <begin position="1"/>
        <end position="10"/>
    </location>
</feature>
<dbReference type="PANTHER" id="PTHR24421">
    <property type="entry name" value="NITRATE/NITRITE SENSOR PROTEIN NARX-RELATED"/>
    <property type="match status" value="1"/>
</dbReference>
<keyword evidence="5" id="KW-0547">Nucleotide-binding</keyword>
<feature type="transmembrane region" description="Helical" evidence="10">
    <location>
        <begin position="43"/>
        <end position="62"/>
    </location>
</feature>
<feature type="region of interest" description="Disordered" evidence="9">
    <location>
        <begin position="507"/>
        <end position="544"/>
    </location>
</feature>
<keyword evidence="8" id="KW-0902">Two-component regulatory system</keyword>
<proteinExistence type="predicted"/>
<dbReference type="InterPro" id="IPR036890">
    <property type="entry name" value="HATPase_C_sf"/>
</dbReference>
<feature type="region of interest" description="Disordered" evidence="9">
    <location>
        <begin position="1"/>
        <end position="38"/>
    </location>
</feature>
<evidence type="ECO:0000256" key="3">
    <source>
        <dbReference type="ARBA" id="ARBA00022553"/>
    </source>
</evidence>
<evidence type="ECO:0000313" key="13">
    <source>
        <dbReference type="Proteomes" id="UP000655570"/>
    </source>
</evidence>
<dbReference type="InterPro" id="IPR050482">
    <property type="entry name" value="Sensor_HK_TwoCompSys"/>
</dbReference>
<sequence>MVIAARAPGSTAPPPSSGPDREPGRPRATGASPGSERAGRRGWVFPGVLALLVGLFTIYTPMYSSYGATGLWDDDLTTLPNMSPVVYLGILSAIVGVLVSRRATALACLLAGWPFLVVPVIGMFVWSWWLALLAIAVAAAYDGIKRAALPFGLTLLVAAAYCAFPVVALLPVGPVTAGPDRGDTAITFVLYAAASIAAVAISAAAGTGNRAALRATAADRASEQAHEVETVALERARIAHDLHDVVAHHISLVAVRAESAPYVHPSIDAESRVVLAEIADDARHALGELRQVLGVLQRTEGADRAPQPGSGDIVALVDAARSAGQQVRVVGDLPVLPSAQGLVLYRAVQESLTNARRHAPGQPVTLTLGTGAAPSGTDQLSELSRAIPRAISDNESPLAGSHQPTGASDAAADTAPPEPTGTTGTTANAEPTGTSGTDSTTGTHSASATLTARISNPLVPRTSPAAPGRGLLGMRERVESIGGSLTAGEEDGSFVVEVSLPVHAPEHVGAPELTMTTPTTLATSSDASAPDMPHGTVAPDGTGA</sequence>
<feature type="region of interest" description="Disordered" evidence="9">
    <location>
        <begin position="356"/>
        <end position="379"/>
    </location>
</feature>
<dbReference type="PANTHER" id="PTHR24421:SF10">
    <property type="entry name" value="NITRATE_NITRITE SENSOR PROTEIN NARQ"/>
    <property type="match status" value="1"/>
</dbReference>
<evidence type="ECO:0000256" key="6">
    <source>
        <dbReference type="ARBA" id="ARBA00022777"/>
    </source>
</evidence>
<feature type="transmembrane region" description="Helical" evidence="10">
    <location>
        <begin position="151"/>
        <end position="173"/>
    </location>
</feature>
<keyword evidence="3" id="KW-0597">Phosphoprotein</keyword>
<keyword evidence="10" id="KW-0472">Membrane</keyword>
<organism evidence="12 13">
    <name type="scientific">Oerskovia merdavium</name>
    <dbReference type="NCBI Taxonomy" id="2762227"/>
    <lineage>
        <taxon>Bacteria</taxon>
        <taxon>Bacillati</taxon>
        <taxon>Actinomycetota</taxon>
        <taxon>Actinomycetes</taxon>
        <taxon>Micrococcales</taxon>
        <taxon>Cellulomonadaceae</taxon>
        <taxon>Oerskovia</taxon>
    </lineage>
</organism>
<feature type="compositionally biased region" description="Low complexity" evidence="9">
    <location>
        <begin position="513"/>
        <end position="531"/>
    </location>
</feature>
<dbReference type="Proteomes" id="UP000655570">
    <property type="component" value="Unassembled WGS sequence"/>
</dbReference>
<evidence type="ECO:0000256" key="7">
    <source>
        <dbReference type="ARBA" id="ARBA00022840"/>
    </source>
</evidence>
<evidence type="ECO:0000256" key="5">
    <source>
        <dbReference type="ARBA" id="ARBA00022741"/>
    </source>
</evidence>
<protein>
    <recommendedName>
        <fullName evidence="2">histidine kinase</fullName>
        <ecNumber evidence="2">2.7.13.3</ecNumber>
    </recommendedName>
</protein>
<feature type="region of interest" description="Disordered" evidence="9">
    <location>
        <begin position="393"/>
        <end position="473"/>
    </location>
</feature>
<keyword evidence="10" id="KW-0812">Transmembrane</keyword>
<evidence type="ECO:0000256" key="2">
    <source>
        <dbReference type="ARBA" id="ARBA00012438"/>
    </source>
</evidence>
<keyword evidence="10" id="KW-1133">Transmembrane helix</keyword>
<comment type="catalytic activity">
    <reaction evidence="1">
        <text>ATP + protein L-histidine = ADP + protein N-phospho-L-histidine.</text>
        <dbReference type="EC" id="2.7.13.3"/>
    </reaction>
</comment>
<name>A0ABR8TWG6_9CELL</name>
<dbReference type="Gene3D" id="1.20.5.1930">
    <property type="match status" value="1"/>
</dbReference>
<reference evidence="12 13" key="1">
    <citation type="submission" date="2020-08" db="EMBL/GenBank/DDBJ databases">
        <title>A Genomic Blueprint of the Chicken Gut Microbiome.</title>
        <authorList>
            <person name="Gilroy R."/>
            <person name="Ravi A."/>
            <person name="Getino M."/>
            <person name="Pursley I."/>
            <person name="Horton D.L."/>
            <person name="Alikhan N.-F."/>
            <person name="Baker D."/>
            <person name="Gharbi K."/>
            <person name="Hall N."/>
            <person name="Watson M."/>
            <person name="Adriaenssens E.M."/>
            <person name="Foster-Nyarko E."/>
            <person name="Jarju S."/>
            <person name="Secka A."/>
            <person name="Antonio M."/>
            <person name="Oren A."/>
            <person name="Chaudhuri R."/>
            <person name="La Ragione R.M."/>
            <person name="Hildebrand F."/>
            <person name="Pallen M.J."/>
        </authorList>
    </citation>
    <scope>NUCLEOTIDE SEQUENCE [LARGE SCALE GENOMIC DNA]</scope>
    <source>
        <strain evidence="12 13">Sa2CUA9</strain>
    </source>
</reference>
<evidence type="ECO:0000259" key="11">
    <source>
        <dbReference type="Pfam" id="PF07730"/>
    </source>
</evidence>
<evidence type="ECO:0000313" key="12">
    <source>
        <dbReference type="EMBL" id="MBD7980106.1"/>
    </source>
</evidence>
<dbReference type="Gene3D" id="3.30.565.10">
    <property type="entry name" value="Histidine kinase-like ATPase, C-terminal domain"/>
    <property type="match status" value="1"/>
</dbReference>
<evidence type="ECO:0000256" key="1">
    <source>
        <dbReference type="ARBA" id="ARBA00000085"/>
    </source>
</evidence>
<keyword evidence="4" id="KW-0808">Transferase</keyword>
<evidence type="ECO:0000256" key="9">
    <source>
        <dbReference type="SAM" id="MobiDB-lite"/>
    </source>
</evidence>
<evidence type="ECO:0000256" key="8">
    <source>
        <dbReference type="ARBA" id="ARBA00023012"/>
    </source>
</evidence>
<comment type="caution">
    <text evidence="12">The sequence shown here is derived from an EMBL/GenBank/DDBJ whole genome shotgun (WGS) entry which is preliminary data.</text>
</comment>
<dbReference type="InterPro" id="IPR011712">
    <property type="entry name" value="Sig_transdc_His_kin_sub3_dim/P"/>
</dbReference>
<feature type="transmembrane region" description="Helical" evidence="10">
    <location>
        <begin position="82"/>
        <end position="99"/>
    </location>
</feature>
<gene>
    <name evidence="12" type="ORF">H9641_05150</name>
</gene>
<feature type="transmembrane region" description="Helical" evidence="10">
    <location>
        <begin position="185"/>
        <end position="205"/>
    </location>
</feature>